<dbReference type="EMBL" id="CP017839">
    <property type="protein sequence ID" value="APB01124.1"/>
    <property type="molecule type" value="Genomic_DNA"/>
</dbReference>
<dbReference type="InterPro" id="IPR014721">
    <property type="entry name" value="Ribsml_uS5_D2-typ_fold_subgr"/>
</dbReference>
<dbReference type="Gene3D" id="3.30.70.890">
    <property type="entry name" value="GHMP kinase, C-terminal domain"/>
    <property type="match status" value="1"/>
</dbReference>
<evidence type="ECO:0000313" key="10">
    <source>
        <dbReference type="EMBL" id="APB01124.1"/>
    </source>
</evidence>
<reference evidence="10 11" key="1">
    <citation type="submission" date="2016-10" db="EMBL/GenBank/DDBJ databases">
        <title>Genome sequence of Nocardia seriolae strain EM150506, isolated from Anguila japonica.</title>
        <authorList>
            <person name="Han H.-J."/>
        </authorList>
    </citation>
    <scope>NUCLEOTIDE SEQUENCE [LARGE SCALE GENOMIC DNA]</scope>
    <source>
        <strain evidence="10 11">EM150506</strain>
    </source>
</reference>
<keyword evidence="7 10" id="KW-0456">Lyase</keyword>
<dbReference type="Gene3D" id="3.30.230.10">
    <property type="match status" value="1"/>
</dbReference>
<feature type="domain" description="Mvd1 C-terminal" evidence="8">
    <location>
        <begin position="185"/>
        <end position="313"/>
    </location>
</feature>
<sequence length="336" mass="35565">MMRTVFEDQWVTAVAHPNIALIKYWGKRDEQLILPTTDSLSMTLDIYPTTTRVRVCAEAGADAVHIDDAPAIGEAYGRVTRFLDLVRELSGRTEYASVNTRNTVPAAAGLASSAAGFAALATASAAAYGLQLDSMALSRLARRGSGSASRSIFGGFAVWRAGTGHSDVESYAEPIDRGGLDPALVVAVVDPGPKTMSSRDAMRHTVQTSPLYWSWVASSRVDIADMRVCIERGDLCGTGEIAEHNALGMHATMLAARPAVRYLSAASLTVIDTVAELRRADIAAYVTVDAGPNVKVLCDCASAGAVAEALRSLDCVRKVVTARPGPGARLLSRSLQ</sequence>
<dbReference type="PANTHER" id="PTHR10977:SF3">
    <property type="entry name" value="DIPHOSPHOMEVALONATE DECARBOXYLASE"/>
    <property type="match status" value="1"/>
</dbReference>
<dbReference type="PANTHER" id="PTHR10977">
    <property type="entry name" value="DIPHOSPHOMEVALONATE DECARBOXYLASE"/>
    <property type="match status" value="1"/>
</dbReference>
<dbReference type="InterPro" id="IPR005935">
    <property type="entry name" value="Mev_decarb"/>
</dbReference>
<keyword evidence="3" id="KW-0444">Lipid biosynthesis</keyword>
<dbReference type="SUPFAM" id="SSF54211">
    <property type="entry name" value="Ribosomal protein S5 domain 2-like"/>
    <property type="match status" value="1"/>
</dbReference>
<dbReference type="FunFam" id="3.30.230.10:FF:000072">
    <property type="entry name" value="Diphosphomevalonate decarboxylase"/>
    <property type="match status" value="1"/>
</dbReference>
<gene>
    <name evidence="10" type="primary">mvaD</name>
    <name evidence="10" type="ORF">NS506_07099</name>
</gene>
<dbReference type="RefSeq" id="WP_071344569.1">
    <property type="nucleotide sequence ID" value="NZ_CP017839.1"/>
</dbReference>
<dbReference type="InterPro" id="IPR036554">
    <property type="entry name" value="GHMP_kinase_C_sf"/>
</dbReference>
<name>A0ABC8B3R0_9NOCA</name>
<dbReference type="InterPro" id="IPR041431">
    <property type="entry name" value="Mvd1_C"/>
</dbReference>
<keyword evidence="6" id="KW-0443">Lipid metabolism</keyword>
<dbReference type="InterPro" id="IPR020568">
    <property type="entry name" value="Ribosomal_Su5_D2-typ_SF"/>
</dbReference>
<dbReference type="InterPro" id="IPR029765">
    <property type="entry name" value="Mev_diP_decarb"/>
</dbReference>
<evidence type="ECO:0000256" key="3">
    <source>
        <dbReference type="ARBA" id="ARBA00022516"/>
    </source>
</evidence>
<evidence type="ECO:0000256" key="1">
    <source>
        <dbReference type="ARBA" id="ARBA00008831"/>
    </source>
</evidence>
<dbReference type="SUPFAM" id="SSF55060">
    <property type="entry name" value="GHMP Kinase, C-terminal domain"/>
    <property type="match status" value="1"/>
</dbReference>
<keyword evidence="4" id="KW-0547">Nucleotide-binding</keyword>
<dbReference type="EC" id="4.1.1.33" evidence="2"/>
<dbReference type="GO" id="GO:0005524">
    <property type="term" value="F:ATP binding"/>
    <property type="evidence" value="ECO:0007669"/>
    <property type="project" value="UniProtKB-KW"/>
</dbReference>
<evidence type="ECO:0000256" key="7">
    <source>
        <dbReference type="ARBA" id="ARBA00023239"/>
    </source>
</evidence>
<dbReference type="GO" id="GO:0006629">
    <property type="term" value="P:lipid metabolic process"/>
    <property type="evidence" value="ECO:0007669"/>
    <property type="project" value="UniProtKB-KW"/>
</dbReference>
<feature type="domain" description="Diphosphomevalonate decarboxylase-like N-terminal" evidence="9">
    <location>
        <begin position="15"/>
        <end position="170"/>
    </location>
</feature>
<evidence type="ECO:0000256" key="5">
    <source>
        <dbReference type="ARBA" id="ARBA00022840"/>
    </source>
</evidence>
<proteinExistence type="inferred from homology"/>
<evidence type="ECO:0000259" key="9">
    <source>
        <dbReference type="Pfam" id="PF22700"/>
    </source>
</evidence>
<dbReference type="AlphaFoldDB" id="A0ABC8B3R0"/>
<dbReference type="Pfam" id="PF18376">
    <property type="entry name" value="MDD_C"/>
    <property type="match status" value="1"/>
</dbReference>
<comment type="similarity">
    <text evidence="1">Belongs to the diphosphomevalonate decarboxylase family.</text>
</comment>
<evidence type="ECO:0000259" key="8">
    <source>
        <dbReference type="Pfam" id="PF18376"/>
    </source>
</evidence>
<dbReference type="Proteomes" id="UP000180166">
    <property type="component" value="Chromosome"/>
</dbReference>
<dbReference type="GO" id="GO:0004163">
    <property type="term" value="F:diphosphomevalonate decarboxylase activity"/>
    <property type="evidence" value="ECO:0007669"/>
    <property type="project" value="UniProtKB-EC"/>
</dbReference>
<dbReference type="PIRSF" id="PIRSF015950">
    <property type="entry name" value="Mev_P_decrbx"/>
    <property type="match status" value="1"/>
</dbReference>
<accession>A0ABC8B3R0</accession>
<evidence type="ECO:0000256" key="6">
    <source>
        <dbReference type="ARBA" id="ARBA00023098"/>
    </source>
</evidence>
<dbReference type="Pfam" id="PF22700">
    <property type="entry name" value="MVD-like_N"/>
    <property type="match status" value="1"/>
</dbReference>
<evidence type="ECO:0000256" key="4">
    <source>
        <dbReference type="ARBA" id="ARBA00022741"/>
    </source>
</evidence>
<dbReference type="NCBIfam" id="TIGR01240">
    <property type="entry name" value="mevDPdecarb"/>
    <property type="match status" value="1"/>
</dbReference>
<dbReference type="KEGG" id="nsr:NS506_07099"/>
<protein>
    <recommendedName>
        <fullName evidence="2">diphosphomevalonate decarboxylase</fullName>
        <ecNumber evidence="2">4.1.1.33</ecNumber>
    </recommendedName>
</protein>
<keyword evidence="5" id="KW-0067">ATP-binding</keyword>
<dbReference type="InterPro" id="IPR053859">
    <property type="entry name" value="MVD-like_N"/>
</dbReference>
<organism evidence="10 11">
    <name type="scientific">Nocardia seriolae</name>
    <dbReference type="NCBI Taxonomy" id="37332"/>
    <lineage>
        <taxon>Bacteria</taxon>
        <taxon>Bacillati</taxon>
        <taxon>Actinomycetota</taxon>
        <taxon>Actinomycetes</taxon>
        <taxon>Mycobacteriales</taxon>
        <taxon>Nocardiaceae</taxon>
        <taxon>Nocardia</taxon>
    </lineage>
</organism>
<evidence type="ECO:0000256" key="2">
    <source>
        <dbReference type="ARBA" id="ARBA00012296"/>
    </source>
</evidence>
<evidence type="ECO:0000313" key="11">
    <source>
        <dbReference type="Proteomes" id="UP000180166"/>
    </source>
</evidence>